<dbReference type="GO" id="GO:0005794">
    <property type="term" value="C:Golgi apparatus"/>
    <property type="evidence" value="ECO:0007669"/>
    <property type="project" value="TreeGrafter"/>
</dbReference>
<dbReference type="GO" id="GO:0006487">
    <property type="term" value="P:protein N-linked glycosylation"/>
    <property type="evidence" value="ECO:0007669"/>
    <property type="project" value="TreeGrafter"/>
</dbReference>
<sequence length="604" mass="69014">MAPGVHVNLSGSRVREVDAARIILIVTANVPPCNPNRIPFFTKLWPFLDFHLDLHSPAQSLITETRETELLVLDSTKSLRLRKTFERDNNRETDTKTSLGRAERKQADAERTTSPPRDADMAGSTRYIRYILLAFVALVVIFFISSSSSSTVGNGVKSATDLLKKQGSLYKGSHSTPDKPSRPATPPPSFGSDEKLPLADAPEVLGNPPKLSHESPPEPMHSGSPNSNSTSHTSHTSPNPAASGPHKLGTDGQSFIHSPTAPGTRMNATFVTLARNSDVWEISRSIRQVEDRFNRNYNYDWVFLNDDDFDETFKKVTTTLTSGRARYGKIGEDHWGFPSWIDQEKAATVREQMREKKIIYGDSISYRHMCRYESGFFFRHPLMMEYEYYWRVEPSIELFCDISYDPFKFMADNGKKYSFVLSLYEYRETIPTLWDSVKNFTQHFPQHIAKDNSLWWISEDEGKTYNNCHFWSNFEIGSLEWLRSDAYIDYFSHLDQDGGFFYERWGDAPVHSIAAALMLPKEEIHFFNDIAYYHVPFTHCPTGEETRLDLKCHCDPGHNFDWNGYSWNEEQLLMWFWGRSRTLVRYERVDEAGGVGAGAVTAGS</sequence>
<evidence type="ECO:0000256" key="4">
    <source>
        <dbReference type="SAM" id="MobiDB-lite"/>
    </source>
</evidence>
<keyword evidence="3" id="KW-0808">Transferase</keyword>
<dbReference type="FunFam" id="3.90.550.10:FF:000051">
    <property type="entry name" value="Alpha-1,2-mannosyltransferase (Ktr4)"/>
    <property type="match status" value="1"/>
</dbReference>
<comment type="similarity">
    <text evidence="1">Belongs to the glycosyltransferase 15 family.</text>
</comment>
<dbReference type="InterPro" id="IPR029044">
    <property type="entry name" value="Nucleotide-diphossugar_trans"/>
</dbReference>
<dbReference type="AlphaFoldDB" id="A0AAJ0D9M6"/>
<dbReference type="InterPro" id="IPR002685">
    <property type="entry name" value="Glyco_trans_15"/>
</dbReference>
<dbReference type="SUPFAM" id="SSF53448">
    <property type="entry name" value="Nucleotide-diphospho-sugar transferases"/>
    <property type="match status" value="1"/>
</dbReference>
<feature type="compositionally biased region" description="Basic and acidic residues" evidence="4">
    <location>
        <begin position="84"/>
        <end position="111"/>
    </location>
</feature>
<protein>
    <submittedName>
        <fullName evidence="6">Alpha 1,2-mannosyltransferase 2.4.1</fullName>
    </submittedName>
</protein>
<dbReference type="PANTHER" id="PTHR31121:SF6">
    <property type="entry name" value="ALPHA-1,2 MANNOSYLTRANSFERASE KTR1"/>
    <property type="match status" value="1"/>
</dbReference>
<dbReference type="GO" id="GO:0000026">
    <property type="term" value="F:alpha-1,2-mannosyltransferase activity"/>
    <property type="evidence" value="ECO:0007669"/>
    <property type="project" value="TreeGrafter"/>
</dbReference>
<feature type="compositionally biased region" description="Low complexity" evidence="4">
    <location>
        <begin position="221"/>
        <end position="240"/>
    </location>
</feature>
<feature type="transmembrane region" description="Helical" evidence="5">
    <location>
        <begin position="127"/>
        <end position="144"/>
    </location>
</feature>
<dbReference type="Gene3D" id="3.90.550.10">
    <property type="entry name" value="Spore Coat Polysaccharide Biosynthesis Protein SpsA, Chain A"/>
    <property type="match status" value="1"/>
</dbReference>
<keyword evidence="5" id="KW-0812">Transmembrane</keyword>
<dbReference type="GO" id="GO:0000032">
    <property type="term" value="P:cell wall mannoprotein biosynthetic process"/>
    <property type="evidence" value="ECO:0007669"/>
    <property type="project" value="TreeGrafter"/>
</dbReference>
<evidence type="ECO:0000256" key="5">
    <source>
        <dbReference type="SAM" id="Phobius"/>
    </source>
</evidence>
<feature type="region of interest" description="Disordered" evidence="4">
    <location>
        <begin position="168"/>
        <end position="264"/>
    </location>
</feature>
<evidence type="ECO:0000256" key="3">
    <source>
        <dbReference type="ARBA" id="ARBA00022679"/>
    </source>
</evidence>
<proteinExistence type="inferred from homology"/>
<dbReference type="GO" id="GO:0006493">
    <property type="term" value="P:protein O-linked glycosylation"/>
    <property type="evidence" value="ECO:0007669"/>
    <property type="project" value="TreeGrafter"/>
</dbReference>
<dbReference type="EMBL" id="JAWDJX010000037">
    <property type="protein sequence ID" value="KAK3049788.1"/>
    <property type="molecule type" value="Genomic_DNA"/>
</dbReference>
<keyword evidence="7" id="KW-1185">Reference proteome</keyword>
<dbReference type="Pfam" id="PF01793">
    <property type="entry name" value="Glyco_transf_15"/>
    <property type="match status" value="1"/>
</dbReference>
<evidence type="ECO:0000313" key="7">
    <source>
        <dbReference type="Proteomes" id="UP001271007"/>
    </source>
</evidence>
<evidence type="ECO:0000256" key="2">
    <source>
        <dbReference type="ARBA" id="ARBA00022676"/>
    </source>
</evidence>
<accession>A0AAJ0D9M6</accession>
<keyword evidence="2" id="KW-0328">Glycosyltransferase</keyword>
<dbReference type="Proteomes" id="UP001271007">
    <property type="component" value="Unassembled WGS sequence"/>
</dbReference>
<evidence type="ECO:0000256" key="1">
    <source>
        <dbReference type="ARBA" id="ARBA00007677"/>
    </source>
</evidence>
<reference evidence="6" key="1">
    <citation type="submission" date="2023-04" db="EMBL/GenBank/DDBJ databases">
        <title>Black Yeasts Isolated from many extreme environments.</title>
        <authorList>
            <person name="Coleine C."/>
            <person name="Stajich J.E."/>
            <person name="Selbmann L."/>
        </authorList>
    </citation>
    <scope>NUCLEOTIDE SEQUENCE</scope>
    <source>
        <strain evidence="6">CCFEE 5312</strain>
    </source>
</reference>
<keyword evidence="5" id="KW-0472">Membrane</keyword>
<evidence type="ECO:0000313" key="6">
    <source>
        <dbReference type="EMBL" id="KAK3049788.1"/>
    </source>
</evidence>
<dbReference type="PANTHER" id="PTHR31121">
    <property type="entry name" value="ALPHA-1,2 MANNOSYLTRANSFERASE KTR1"/>
    <property type="match status" value="1"/>
</dbReference>
<gene>
    <name evidence="6" type="primary">KRE2</name>
    <name evidence="6" type="ORF">LTR09_008964</name>
</gene>
<organism evidence="6 7">
    <name type="scientific">Extremus antarcticus</name>
    <dbReference type="NCBI Taxonomy" id="702011"/>
    <lineage>
        <taxon>Eukaryota</taxon>
        <taxon>Fungi</taxon>
        <taxon>Dikarya</taxon>
        <taxon>Ascomycota</taxon>
        <taxon>Pezizomycotina</taxon>
        <taxon>Dothideomycetes</taxon>
        <taxon>Dothideomycetidae</taxon>
        <taxon>Mycosphaerellales</taxon>
        <taxon>Extremaceae</taxon>
        <taxon>Extremus</taxon>
    </lineage>
</organism>
<keyword evidence="5" id="KW-1133">Transmembrane helix</keyword>
<comment type="caution">
    <text evidence="6">The sequence shown here is derived from an EMBL/GenBank/DDBJ whole genome shotgun (WGS) entry which is preliminary data.</text>
</comment>
<dbReference type="GO" id="GO:0016020">
    <property type="term" value="C:membrane"/>
    <property type="evidence" value="ECO:0007669"/>
    <property type="project" value="InterPro"/>
</dbReference>
<feature type="region of interest" description="Disordered" evidence="4">
    <location>
        <begin position="84"/>
        <end position="120"/>
    </location>
</feature>
<name>A0AAJ0D9M6_9PEZI</name>